<dbReference type="GeneID" id="20077728"/>
<keyword evidence="1" id="KW-0879">Wnt signaling pathway</keyword>
<evidence type="ECO:0000256" key="1">
    <source>
        <dbReference type="ARBA" id="ARBA00022687"/>
    </source>
</evidence>
<dbReference type="InterPro" id="IPR001158">
    <property type="entry name" value="DIX"/>
</dbReference>
<dbReference type="STRING" id="157072.A0A024UV13"/>
<feature type="region of interest" description="Disordered" evidence="2">
    <location>
        <begin position="247"/>
        <end position="297"/>
    </location>
</feature>
<dbReference type="Pfam" id="PF00778">
    <property type="entry name" value="DIX"/>
    <property type="match status" value="1"/>
</dbReference>
<sequence>MEGMINYFIPDDGDTPDHLNVFPIPSQHKSNLKLAHIKKEFPIPGKFHFRFKQAFEGTYVWLDVNDDDPVPDFNGLIISKISRISDVEVPAQHTSTSSASSKSAASSPPCVQTDPSAVPDLIQTNVSTPKAVDTAPKVFNDDLVGLMSTPITSQSPRGPAIANPSPSAQSQQKPGDAFDVFAGANPTIKPPTPRGAMGGAPSPMNPPPSGSMNQFNNLHGGQFSMGGPPQPQQGFNLGRPPMMNQMNPSGMGQMGRPPPMQQNANGFNNLQWQGMNPMQQQQQQQRPPTGQPPRQNW</sequence>
<dbReference type="VEuPathDB" id="FungiDB:H310_00678"/>
<dbReference type="OrthoDB" id="10007451at2759"/>
<feature type="compositionally biased region" description="Polar residues" evidence="2">
    <location>
        <begin position="261"/>
        <end position="270"/>
    </location>
</feature>
<reference evidence="4" key="1">
    <citation type="submission" date="2013-12" db="EMBL/GenBank/DDBJ databases">
        <title>The Genome Sequence of Aphanomyces invadans NJM9701.</title>
        <authorList>
            <consortium name="The Broad Institute Genomics Platform"/>
            <person name="Russ C."/>
            <person name="Tyler B."/>
            <person name="van West P."/>
            <person name="Dieguez-Uribeondo J."/>
            <person name="Young S.K."/>
            <person name="Zeng Q."/>
            <person name="Gargeya S."/>
            <person name="Fitzgerald M."/>
            <person name="Abouelleil A."/>
            <person name="Alvarado L."/>
            <person name="Chapman S.B."/>
            <person name="Gainer-Dewar J."/>
            <person name="Goldberg J."/>
            <person name="Griggs A."/>
            <person name="Gujja S."/>
            <person name="Hansen M."/>
            <person name="Howarth C."/>
            <person name="Imamovic A."/>
            <person name="Ireland A."/>
            <person name="Larimer J."/>
            <person name="McCowan C."/>
            <person name="Murphy C."/>
            <person name="Pearson M."/>
            <person name="Poon T.W."/>
            <person name="Priest M."/>
            <person name="Roberts A."/>
            <person name="Saif S."/>
            <person name="Shea T."/>
            <person name="Sykes S."/>
            <person name="Wortman J."/>
            <person name="Nusbaum C."/>
            <person name="Birren B."/>
        </authorList>
    </citation>
    <scope>NUCLEOTIDE SEQUENCE [LARGE SCALE GENOMIC DNA]</scope>
    <source>
        <strain evidence="4">NJM9701</strain>
    </source>
</reference>
<feature type="compositionally biased region" description="Polar residues" evidence="2">
    <location>
        <begin position="164"/>
        <end position="173"/>
    </location>
</feature>
<dbReference type="eggNOG" id="ENOG502RZJ0">
    <property type="taxonomic scope" value="Eukaryota"/>
</dbReference>
<accession>A0A024UV13</accession>
<feature type="region of interest" description="Disordered" evidence="2">
    <location>
        <begin position="88"/>
        <end position="117"/>
    </location>
</feature>
<dbReference type="PANTHER" id="PTHR42509:SF1">
    <property type="entry name" value="DIX DOMAIN-CONTAINING PROTEIN"/>
    <property type="match status" value="1"/>
</dbReference>
<proteinExistence type="predicted"/>
<organism evidence="4">
    <name type="scientific">Aphanomyces invadans</name>
    <dbReference type="NCBI Taxonomy" id="157072"/>
    <lineage>
        <taxon>Eukaryota</taxon>
        <taxon>Sar</taxon>
        <taxon>Stramenopiles</taxon>
        <taxon>Oomycota</taxon>
        <taxon>Saprolegniomycetes</taxon>
        <taxon>Saprolegniales</taxon>
        <taxon>Verrucalvaceae</taxon>
        <taxon>Aphanomyces</taxon>
    </lineage>
</organism>
<dbReference type="RefSeq" id="XP_008861767.1">
    <property type="nucleotide sequence ID" value="XM_008863545.1"/>
</dbReference>
<dbReference type="SUPFAM" id="SSF54236">
    <property type="entry name" value="Ubiquitin-like"/>
    <property type="match status" value="1"/>
</dbReference>
<dbReference type="Gene3D" id="2.40.240.130">
    <property type="match status" value="1"/>
</dbReference>
<dbReference type="InterPro" id="IPR029071">
    <property type="entry name" value="Ubiquitin-like_domsf"/>
</dbReference>
<name>A0A024UV13_9STRA</name>
<dbReference type="EMBL" id="KI913952">
    <property type="protein sequence ID" value="ETW10356.1"/>
    <property type="molecule type" value="Genomic_DNA"/>
</dbReference>
<gene>
    <name evidence="4" type="ORF">H310_00678</name>
</gene>
<feature type="domain" description="DIX" evidence="3">
    <location>
        <begin position="28"/>
        <end position="81"/>
    </location>
</feature>
<dbReference type="AlphaFoldDB" id="A0A024UV13"/>
<feature type="compositionally biased region" description="Low complexity" evidence="2">
    <location>
        <begin position="94"/>
        <end position="107"/>
    </location>
</feature>
<protein>
    <recommendedName>
        <fullName evidence="3">DIX domain-containing protein</fullName>
    </recommendedName>
</protein>
<feature type="region of interest" description="Disordered" evidence="2">
    <location>
        <begin position="149"/>
        <end position="179"/>
    </location>
</feature>
<evidence type="ECO:0000256" key="2">
    <source>
        <dbReference type="SAM" id="MobiDB-lite"/>
    </source>
</evidence>
<feature type="compositionally biased region" description="Low complexity" evidence="2">
    <location>
        <begin position="271"/>
        <end position="297"/>
    </location>
</feature>
<dbReference type="InterPro" id="IPR038207">
    <property type="entry name" value="DIX_dom_sf"/>
</dbReference>
<evidence type="ECO:0000313" key="4">
    <source>
        <dbReference type="EMBL" id="ETW10356.1"/>
    </source>
</evidence>
<dbReference type="GO" id="GO:0016055">
    <property type="term" value="P:Wnt signaling pathway"/>
    <property type="evidence" value="ECO:0007669"/>
    <property type="project" value="UniProtKB-KW"/>
</dbReference>
<dbReference type="PANTHER" id="PTHR42509">
    <property type="entry name" value="DIX DOMAIN-CONTAINING PROTEIN"/>
    <property type="match status" value="1"/>
</dbReference>
<feature type="region of interest" description="Disordered" evidence="2">
    <location>
        <begin position="187"/>
        <end position="206"/>
    </location>
</feature>
<evidence type="ECO:0000259" key="3">
    <source>
        <dbReference type="Pfam" id="PF00778"/>
    </source>
</evidence>